<evidence type="ECO:0000259" key="4">
    <source>
        <dbReference type="Pfam" id="PF23071"/>
    </source>
</evidence>
<dbReference type="GO" id="GO:0042060">
    <property type="term" value="P:wound healing"/>
    <property type="evidence" value="ECO:0007669"/>
    <property type="project" value="TreeGrafter"/>
</dbReference>
<dbReference type="InterPro" id="IPR055472">
    <property type="entry name" value="DUF7044"/>
</dbReference>
<feature type="domain" description="DUF7042" evidence="2">
    <location>
        <begin position="397"/>
        <end position="536"/>
    </location>
</feature>
<keyword evidence="6" id="KW-1185">Reference proteome</keyword>
<protein>
    <submittedName>
        <fullName evidence="5">Uncharacterized protein</fullName>
    </submittedName>
</protein>
<dbReference type="Pfam" id="PF23069">
    <property type="entry name" value="DUF7042"/>
    <property type="match status" value="2"/>
</dbReference>
<dbReference type="Pfam" id="PF23071">
    <property type="entry name" value="DUF7044"/>
    <property type="match status" value="1"/>
</dbReference>
<evidence type="ECO:0000259" key="2">
    <source>
        <dbReference type="Pfam" id="PF23069"/>
    </source>
</evidence>
<keyword evidence="1" id="KW-0732">Signal</keyword>
<feature type="chain" id="PRO_5042208658" evidence="1">
    <location>
        <begin position="22"/>
        <end position="614"/>
    </location>
</feature>
<accession>A0AAD9RJ43</accession>
<dbReference type="AlphaFoldDB" id="A0AAD9RJ43"/>
<feature type="domain" description="DUF7043" evidence="3">
    <location>
        <begin position="274"/>
        <end position="386"/>
    </location>
</feature>
<reference evidence="5" key="1">
    <citation type="submission" date="2021-08" db="EMBL/GenBank/DDBJ databases">
        <authorList>
            <person name="Misof B."/>
            <person name="Oliver O."/>
            <person name="Podsiadlowski L."/>
            <person name="Donath A."/>
            <person name="Peters R."/>
            <person name="Mayer C."/>
            <person name="Rust J."/>
            <person name="Gunkel S."/>
            <person name="Lesny P."/>
            <person name="Martin S."/>
            <person name="Oeyen J.P."/>
            <person name="Petersen M."/>
            <person name="Panagiotis P."/>
            <person name="Wilbrandt J."/>
            <person name="Tanja T."/>
        </authorList>
    </citation>
    <scope>NUCLEOTIDE SEQUENCE</scope>
    <source>
        <strain evidence="5">GBR_01_08_01A</strain>
        <tissue evidence="5">Thorax + abdomen</tissue>
    </source>
</reference>
<feature type="domain" description="DUF7044" evidence="4">
    <location>
        <begin position="22"/>
        <end position="113"/>
    </location>
</feature>
<proteinExistence type="predicted"/>
<dbReference type="PANTHER" id="PTHR22255:SF1">
    <property type="entry name" value="LD32918P"/>
    <property type="match status" value="1"/>
</dbReference>
<comment type="caution">
    <text evidence="5">The sequence shown here is derived from an EMBL/GenBank/DDBJ whole genome shotgun (WGS) entry which is preliminary data.</text>
</comment>
<feature type="domain" description="DUF7042" evidence="2">
    <location>
        <begin position="134"/>
        <end position="266"/>
    </location>
</feature>
<evidence type="ECO:0000259" key="3">
    <source>
        <dbReference type="Pfam" id="PF23070"/>
    </source>
</evidence>
<reference evidence="5" key="2">
    <citation type="journal article" date="2023" name="Commun. Biol.">
        <title>Intrasexual cuticular hydrocarbon dimorphism in a wasp sheds light on hydrocarbon biosynthesis genes in Hymenoptera.</title>
        <authorList>
            <person name="Moris V.C."/>
            <person name="Podsiadlowski L."/>
            <person name="Martin S."/>
            <person name="Oeyen J.P."/>
            <person name="Donath A."/>
            <person name="Petersen M."/>
            <person name="Wilbrandt J."/>
            <person name="Misof B."/>
            <person name="Liedtke D."/>
            <person name="Thamm M."/>
            <person name="Scheiner R."/>
            <person name="Schmitt T."/>
            <person name="Niehuis O."/>
        </authorList>
    </citation>
    <scope>NUCLEOTIDE SEQUENCE</scope>
    <source>
        <strain evidence="5">GBR_01_08_01A</strain>
    </source>
</reference>
<dbReference type="EMBL" id="JAIFRP010000053">
    <property type="protein sequence ID" value="KAK2580405.1"/>
    <property type="molecule type" value="Genomic_DNA"/>
</dbReference>
<dbReference type="Pfam" id="PF23070">
    <property type="entry name" value="DUF7043"/>
    <property type="match status" value="1"/>
</dbReference>
<dbReference type="InterPro" id="IPR055470">
    <property type="entry name" value="DUF7042"/>
</dbReference>
<evidence type="ECO:0000256" key="1">
    <source>
        <dbReference type="SAM" id="SignalP"/>
    </source>
</evidence>
<feature type="signal peptide" evidence="1">
    <location>
        <begin position="1"/>
        <end position="21"/>
    </location>
</feature>
<evidence type="ECO:0000313" key="6">
    <source>
        <dbReference type="Proteomes" id="UP001258017"/>
    </source>
</evidence>
<dbReference type="InterPro" id="IPR055471">
    <property type="entry name" value="DUF7043"/>
</dbReference>
<dbReference type="PROSITE" id="PS51257">
    <property type="entry name" value="PROKAR_LIPOPROTEIN"/>
    <property type="match status" value="1"/>
</dbReference>
<name>A0AAD9RJ43_9HYME</name>
<gene>
    <name evidence="5" type="ORF">KPH14_006156</name>
</gene>
<dbReference type="Proteomes" id="UP001258017">
    <property type="component" value="Unassembled WGS sequence"/>
</dbReference>
<dbReference type="PANTHER" id="PTHR22255">
    <property type="entry name" value="LP06548P"/>
    <property type="match status" value="1"/>
</dbReference>
<sequence length="614" mass="71177">MGDIRFAYLFVVVCFIHQASASCQIPLVIRGSWFSRENGMDALTEINAETMTDRGYCVNMLEEYHVNYTFVFRKHDCYHCVKLIVRTVNVLEKLEVSCVNLPPGVEPTVQNVCKGLRPDQQLITLFSENYVPVNCRSSLEGVWQFAYQHRFRFTGECDNPDAQIRSCQTAGTQFLITNQKFNITYKKCPGIEGTFDGLVEYSCLGDWFVDKNHFFAVANTKESRKDEKYRCFLKNRDDDLYIGVSITAECNTLQTVEKSPERLRITPVKAEVVEPGCRLPQDMHGHWINTANIDADVVINETHITETWYPDEARYRRTIYICRELRDSRIMMARLTVDGCQKDYVCFDIVPRHHNIIRYRRGLAVIKDDFHTVCSWVQFPNKNNWKYDLFLAKNPVPVRCPVAGKYMFTQRGDVLFETRILGGVTLSPRPNIYCQQNISDLSVCDIEQKEVAIDENYCLSVDHLGRPVDIYSEPDYKMKCIGYWKENLKSYLITYDELDPFSKYRCWVYQRADLNRVLMSQAIGPFCDLKQDVTSSNYTEGAAVALELQEYERERDACPMHFDDGSNPWVLTDNYINVFHFGGNAMPMSSPILLMGLLMVYRCFLDRKLLESPK</sequence>
<evidence type="ECO:0000313" key="5">
    <source>
        <dbReference type="EMBL" id="KAK2580405.1"/>
    </source>
</evidence>
<organism evidence="5 6">
    <name type="scientific">Odynerus spinipes</name>
    <dbReference type="NCBI Taxonomy" id="1348599"/>
    <lineage>
        <taxon>Eukaryota</taxon>
        <taxon>Metazoa</taxon>
        <taxon>Ecdysozoa</taxon>
        <taxon>Arthropoda</taxon>
        <taxon>Hexapoda</taxon>
        <taxon>Insecta</taxon>
        <taxon>Pterygota</taxon>
        <taxon>Neoptera</taxon>
        <taxon>Endopterygota</taxon>
        <taxon>Hymenoptera</taxon>
        <taxon>Apocrita</taxon>
        <taxon>Aculeata</taxon>
        <taxon>Vespoidea</taxon>
        <taxon>Vespidae</taxon>
        <taxon>Eumeninae</taxon>
        <taxon>Odynerus</taxon>
    </lineage>
</organism>